<dbReference type="InterPro" id="IPR003615">
    <property type="entry name" value="HNH_nuc"/>
</dbReference>
<evidence type="ECO:0000313" key="2">
    <source>
        <dbReference type="EMBL" id="MEJ2867659.1"/>
    </source>
</evidence>
<protein>
    <submittedName>
        <fullName evidence="2">HNH endonuclease signature motif containing protein</fullName>
    </submittedName>
</protein>
<reference evidence="2 3" key="1">
    <citation type="submission" date="2024-03" db="EMBL/GenBank/DDBJ databases">
        <title>Actinomycetospora sp. OC33-EN08, a novel actinomycete isolated from wild orchid (Aerides multiflora).</title>
        <authorList>
            <person name="Suriyachadkun C."/>
        </authorList>
    </citation>
    <scope>NUCLEOTIDE SEQUENCE [LARGE SCALE GENOMIC DNA]</scope>
    <source>
        <strain evidence="2 3">OC33-EN08</strain>
    </source>
</reference>
<keyword evidence="2" id="KW-0255">Endonuclease</keyword>
<feature type="domain" description="HNH nuclease" evidence="1">
    <location>
        <begin position="154"/>
        <end position="210"/>
    </location>
</feature>
<dbReference type="CDD" id="cd00085">
    <property type="entry name" value="HNHc"/>
    <property type="match status" value="1"/>
</dbReference>
<keyword evidence="3" id="KW-1185">Reference proteome</keyword>
<evidence type="ECO:0000259" key="1">
    <source>
        <dbReference type="SMART" id="SM00507"/>
    </source>
</evidence>
<keyword evidence="2" id="KW-0540">Nuclease</keyword>
<accession>A0ABU8ML12</accession>
<organism evidence="2 3">
    <name type="scientific">Actinomycetospora aurantiaca</name>
    <dbReference type="NCBI Taxonomy" id="3129233"/>
    <lineage>
        <taxon>Bacteria</taxon>
        <taxon>Bacillati</taxon>
        <taxon>Actinomycetota</taxon>
        <taxon>Actinomycetes</taxon>
        <taxon>Pseudonocardiales</taxon>
        <taxon>Pseudonocardiaceae</taxon>
        <taxon>Actinomycetospora</taxon>
    </lineage>
</organism>
<sequence length="224" mass="25383">MINTMPRQRSWTDEQLRAAVAASSTLAEIHHRLGLKPGRYDAMLRHIDRLGLPRAHLTTVVNGRVRASRADTCSDDEIRDLVARSTSLAQVIKAVGRQPNGGYHRWMAGRIRALGLDTSHFTGQSWSRGRDFSDRRKRSLDEILVKGSLVGSGKLRQRLIREGLKEPRCELCGLSEWQGKPLPLQLDHINGDHTDNRLENLRILCGNCHSQTDTWCHRRRSRSG</sequence>
<gene>
    <name evidence="2" type="ORF">WCD74_07780</name>
</gene>
<keyword evidence="2" id="KW-0378">Hydrolase</keyword>
<name>A0ABU8ML12_9PSEU</name>
<dbReference type="SMART" id="SM00507">
    <property type="entry name" value="HNHc"/>
    <property type="match status" value="1"/>
</dbReference>
<evidence type="ECO:0000313" key="3">
    <source>
        <dbReference type="Proteomes" id="UP001385809"/>
    </source>
</evidence>
<dbReference type="EMBL" id="JBBEGN010000002">
    <property type="protein sequence ID" value="MEJ2867659.1"/>
    <property type="molecule type" value="Genomic_DNA"/>
</dbReference>
<dbReference type="Proteomes" id="UP001385809">
    <property type="component" value="Unassembled WGS sequence"/>
</dbReference>
<proteinExistence type="predicted"/>
<dbReference type="GO" id="GO:0004519">
    <property type="term" value="F:endonuclease activity"/>
    <property type="evidence" value="ECO:0007669"/>
    <property type="project" value="UniProtKB-KW"/>
</dbReference>
<comment type="caution">
    <text evidence="2">The sequence shown here is derived from an EMBL/GenBank/DDBJ whole genome shotgun (WGS) entry which is preliminary data.</text>
</comment>
<dbReference type="RefSeq" id="WP_337694245.1">
    <property type="nucleotide sequence ID" value="NZ_JBBEGN010000002.1"/>
</dbReference>